<dbReference type="InterPro" id="IPR036388">
    <property type="entry name" value="WH-like_DNA-bd_sf"/>
</dbReference>
<dbReference type="InterPro" id="IPR013249">
    <property type="entry name" value="RNA_pol_sigma70_r4_t2"/>
</dbReference>
<sequence length="206" mass="24587">MNVLKLNRTESSAELSDLELWGLLKQGDRDAFQTIYQRYLKDLLNYGYHLVPKKAIVKDCVHDLFLDIWIRRSRLGDVSRIKYYLFKALSRRILAQKRQKDLYLDNLPEKVPYKITLPFEQKLIDRQESTIKSEKLRRAVRRLSDKQNEVINLLFYEGFSYEEAADIMNINRRSVYTLAWKAMSVLRKELKYVADGVISLIFYFLY</sequence>
<keyword evidence="3" id="KW-0731">Sigma factor</keyword>
<reference evidence="7" key="1">
    <citation type="submission" date="2023-06" db="EMBL/GenBank/DDBJ databases">
        <title>Genomic of Agaribacillus aureum.</title>
        <authorList>
            <person name="Wang G."/>
        </authorList>
    </citation>
    <scope>NUCLEOTIDE SEQUENCE</scope>
    <source>
        <strain evidence="7">BMA12</strain>
    </source>
</reference>
<dbReference type="SUPFAM" id="SSF88659">
    <property type="entry name" value="Sigma3 and sigma4 domains of RNA polymerase sigma factors"/>
    <property type="match status" value="1"/>
</dbReference>
<evidence type="ECO:0000256" key="4">
    <source>
        <dbReference type="ARBA" id="ARBA00023163"/>
    </source>
</evidence>
<evidence type="ECO:0000313" key="7">
    <source>
        <dbReference type="EMBL" id="MDN5215542.1"/>
    </source>
</evidence>
<dbReference type="RefSeq" id="WP_346760871.1">
    <property type="nucleotide sequence ID" value="NZ_JAUJEB010000006.1"/>
</dbReference>
<evidence type="ECO:0000256" key="3">
    <source>
        <dbReference type="ARBA" id="ARBA00023082"/>
    </source>
</evidence>
<evidence type="ECO:0000259" key="6">
    <source>
        <dbReference type="Pfam" id="PF08281"/>
    </source>
</evidence>
<dbReference type="Pfam" id="PF08281">
    <property type="entry name" value="Sigma70_r4_2"/>
    <property type="match status" value="1"/>
</dbReference>
<dbReference type="PANTHER" id="PTHR43133:SF46">
    <property type="entry name" value="RNA POLYMERASE SIGMA-70 FACTOR ECF SUBFAMILY"/>
    <property type="match status" value="1"/>
</dbReference>
<dbReference type="InterPro" id="IPR014284">
    <property type="entry name" value="RNA_pol_sigma-70_dom"/>
</dbReference>
<evidence type="ECO:0000256" key="1">
    <source>
        <dbReference type="ARBA" id="ARBA00010641"/>
    </source>
</evidence>
<organism evidence="7 8">
    <name type="scientific">Agaribacillus aureus</name>
    <dbReference type="NCBI Taxonomy" id="3051825"/>
    <lineage>
        <taxon>Bacteria</taxon>
        <taxon>Pseudomonadati</taxon>
        <taxon>Bacteroidota</taxon>
        <taxon>Cytophagia</taxon>
        <taxon>Cytophagales</taxon>
        <taxon>Splendidivirgaceae</taxon>
        <taxon>Agaribacillus</taxon>
    </lineage>
</organism>
<dbReference type="EMBL" id="JAUJEB010000006">
    <property type="protein sequence ID" value="MDN5215542.1"/>
    <property type="molecule type" value="Genomic_DNA"/>
</dbReference>
<dbReference type="InterPro" id="IPR013324">
    <property type="entry name" value="RNA_pol_sigma_r3/r4-like"/>
</dbReference>
<dbReference type="InterPro" id="IPR013325">
    <property type="entry name" value="RNA_pol_sigma_r2"/>
</dbReference>
<dbReference type="InterPro" id="IPR039425">
    <property type="entry name" value="RNA_pol_sigma-70-like"/>
</dbReference>
<keyword evidence="4" id="KW-0804">Transcription</keyword>
<dbReference type="InterPro" id="IPR007627">
    <property type="entry name" value="RNA_pol_sigma70_r2"/>
</dbReference>
<dbReference type="Gene3D" id="1.10.1740.10">
    <property type="match status" value="1"/>
</dbReference>
<comment type="caution">
    <text evidence="7">The sequence shown here is derived from an EMBL/GenBank/DDBJ whole genome shotgun (WGS) entry which is preliminary data.</text>
</comment>
<accession>A0ABT8LCR3</accession>
<protein>
    <submittedName>
        <fullName evidence="7">Sigma-70 family RNA polymerase sigma factor</fullName>
    </submittedName>
</protein>
<keyword evidence="8" id="KW-1185">Reference proteome</keyword>
<dbReference type="SUPFAM" id="SSF88946">
    <property type="entry name" value="Sigma2 domain of RNA polymerase sigma factors"/>
    <property type="match status" value="1"/>
</dbReference>
<keyword evidence="2" id="KW-0805">Transcription regulation</keyword>
<name>A0ABT8LCR3_9BACT</name>
<proteinExistence type="inferred from homology"/>
<feature type="domain" description="RNA polymerase sigma-70 region 2" evidence="5">
    <location>
        <begin position="35"/>
        <end position="101"/>
    </location>
</feature>
<feature type="domain" description="RNA polymerase sigma factor 70 region 4 type 2" evidence="6">
    <location>
        <begin position="134"/>
        <end position="178"/>
    </location>
</feature>
<dbReference type="Gene3D" id="1.10.10.10">
    <property type="entry name" value="Winged helix-like DNA-binding domain superfamily/Winged helix DNA-binding domain"/>
    <property type="match status" value="1"/>
</dbReference>
<gene>
    <name evidence="7" type="ORF">QQ020_25920</name>
</gene>
<evidence type="ECO:0000313" key="8">
    <source>
        <dbReference type="Proteomes" id="UP001172083"/>
    </source>
</evidence>
<evidence type="ECO:0000259" key="5">
    <source>
        <dbReference type="Pfam" id="PF04542"/>
    </source>
</evidence>
<dbReference type="PANTHER" id="PTHR43133">
    <property type="entry name" value="RNA POLYMERASE ECF-TYPE SIGMA FACTO"/>
    <property type="match status" value="1"/>
</dbReference>
<dbReference type="Proteomes" id="UP001172083">
    <property type="component" value="Unassembled WGS sequence"/>
</dbReference>
<dbReference type="NCBIfam" id="TIGR02937">
    <property type="entry name" value="sigma70-ECF"/>
    <property type="match status" value="1"/>
</dbReference>
<dbReference type="Pfam" id="PF04542">
    <property type="entry name" value="Sigma70_r2"/>
    <property type="match status" value="1"/>
</dbReference>
<comment type="similarity">
    <text evidence="1">Belongs to the sigma-70 factor family. ECF subfamily.</text>
</comment>
<evidence type="ECO:0000256" key="2">
    <source>
        <dbReference type="ARBA" id="ARBA00023015"/>
    </source>
</evidence>
<dbReference type="CDD" id="cd06171">
    <property type="entry name" value="Sigma70_r4"/>
    <property type="match status" value="1"/>
</dbReference>